<sequence>MAIKGATKSVDSGMSVEDFKKWLKTFDANNDGRISKEELQKAMRSVRVRFSTMKCGRGIRLADSDGDGYIDENEMENLVEFAQTYMNLKIAA</sequence>
<comment type="caution">
    <text evidence="1">The sequence shown here is derived from an EMBL/GenBank/DDBJ whole genome shotgun (WGS) entry which is preliminary data.</text>
</comment>
<gene>
    <name evidence="1" type="ORF">IHE45_19G043400</name>
</gene>
<keyword evidence="2" id="KW-1185">Reference proteome</keyword>
<dbReference type="EMBL" id="CM037029">
    <property type="protein sequence ID" value="KAH7652840.1"/>
    <property type="molecule type" value="Genomic_DNA"/>
</dbReference>
<proteinExistence type="predicted"/>
<dbReference type="Proteomes" id="UP000827976">
    <property type="component" value="Chromosome 19"/>
</dbReference>
<reference evidence="2" key="1">
    <citation type="journal article" date="2022" name="Nat. Commun.">
        <title>Chromosome evolution and the genetic basis of agronomically important traits in greater yam.</title>
        <authorList>
            <person name="Bredeson J.V."/>
            <person name="Lyons J.B."/>
            <person name="Oniyinde I.O."/>
            <person name="Okereke N.R."/>
            <person name="Kolade O."/>
            <person name="Nnabue I."/>
            <person name="Nwadili C.O."/>
            <person name="Hribova E."/>
            <person name="Parker M."/>
            <person name="Nwogha J."/>
            <person name="Shu S."/>
            <person name="Carlson J."/>
            <person name="Kariba R."/>
            <person name="Muthemba S."/>
            <person name="Knop K."/>
            <person name="Barton G.J."/>
            <person name="Sherwood A.V."/>
            <person name="Lopez-Montes A."/>
            <person name="Asiedu R."/>
            <person name="Jamnadass R."/>
            <person name="Muchugi A."/>
            <person name="Goodstein D."/>
            <person name="Egesi C.N."/>
            <person name="Featherston J."/>
            <person name="Asfaw A."/>
            <person name="Simpson G.G."/>
            <person name="Dolezel J."/>
            <person name="Hendre P.S."/>
            <person name="Van Deynze A."/>
            <person name="Kumar P.L."/>
            <person name="Obidiegwu J.E."/>
            <person name="Bhattacharjee R."/>
            <person name="Rokhsar D.S."/>
        </authorList>
    </citation>
    <scope>NUCLEOTIDE SEQUENCE [LARGE SCALE GENOMIC DNA]</scope>
    <source>
        <strain evidence="2">cv. TDa95/00328</strain>
    </source>
</reference>
<protein>
    <submittedName>
        <fullName evidence="1">EF-hand-containing protein</fullName>
    </submittedName>
</protein>
<organism evidence="1 2">
    <name type="scientific">Dioscorea alata</name>
    <name type="common">Purple yam</name>
    <dbReference type="NCBI Taxonomy" id="55571"/>
    <lineage>
        <taxon>Eukaryota</taxon>
        <taxon>Viridiplantae</taxon>
        <taxon>Streptophyta</taxon>
        <taxon>Embryophyta</taxon>
        <taxon>Tracheophyta</taxon>
        <taxon>Spermatophyta</taxon>
        <taxon>Magnoliopsida</taxon>
        <taxon>Liliopsida</taxon>
        <taxon>Dioscoreales</taxon>
        <taxon>Dioscoreaceae</taxon>
        <taxon>Dioscorea</taxon>
    </lineage>
</organism>
<accession>A0ACB7TXS5</accession>
<name>A0ACB7TXS5_DIOAL</name>
<evidence type="ECO:0000313" key="2">
    <source>
        <dbReference type="Proteomes" id="UP000827976"/>
    </source>
</evidence>
<evidence type="ECO:0000313" key="1">
    <source>
        <dbReference type="EMBL" id="KAH7652840.1"/>
    </source>
</evidence>